<feature type="transmembrane region" description="Helical" evidence="1">
    <location>
        <begin position="5"/>
        <end position="26"/>
    </location>
</feature>
<protein>
    <recommendedName>
        <fullName evidence="4">DUF4386 family protein</fullName>
    </recommendedName>
</protein>
<dbReference type="Proteomes" id="UP000245263">
    <property type="component" value="Chromosome 1"/>
</dbReference>
<evidence type="ECO:0000313" key="2">
    <source>
        <dbReference type="EMBL" id="BDA78977.1"/>
    </source>
</evidence>
<organism evidence="2 3">
    <name type="scientific">Leptospira kobayashii</name>
    <dbReference type="NCBI Taxonomy" id="1917830"/>
    <lineage>
        <taxon>Bacteria</taxon>
        <taxon>Pseudomonadati</taxon>
        <taxon>Spirochaetota</taxon>
        <taxon>Spirochaetia</taxon>
        <taxon>Leptospirales</taxon>
        <taxon>Leptospiraceae</taxon>
        <taxon>Leptospira</taxon>
    </lineage>
</organism>
<evidence type="ECO:0000313" key="3">
    <source>
        <dbReference type="Proteomes" id="UP000245263"/>
    </source>
</evidence>
<feature type="transmembrane region" description="Helical" evidence="1">
    <location>
        <begin position="122"/>
        <end position="147"/>
    </location>
</feature>
<name>A0ABM7UJG7_9LEPT</name>
<accession>A0ABM7UJG7</accession>
<feature type="transmembrane region" description="Helical" evidence="1">
    <location>
        <begin position="185"/>
        <end position="206"/>
    </location>
</feature>
<dbReference type="RefSeq" id="WP_109019922.1">
    <property type="nucleotide sequence ID" value="NZ_AP025028.1"/>
</dbReference>
<dbReference type="EMBL" id="AP025028">
    <property type="protein sequence ID" value="BDA78977.1"/>
    <property type="molecule type" value="Genomic_DNA"/>
</dbReference>
<keyword evidence="1" id="KW-0812">Transmembrane</keyword>
<reference evidence="2 3" key="1">
    <citation type="submission" date="2021-08" db="EMBL/GenBank/DDBJ databases">
        <title>Complete genome sequence of Leptospira kobayashii strain E30.</title>
        <authorList>
            <person name="Nakao R."/>
            <person name="Nakamura S."/>
            <person name="Masuzawa T."/>
            <person name="Koizumi N."/>
        </authorList>
    </citation>
    <scope>NUCLEOTIDE SEQUENCE [LARGE SCALE GENOMIC DNA]</scope>
    <source>
        <strain evidence="2 3">E30</strain>
    </source>
</reference>
<gene>
    <name evidence="2" type="ORF">LPTSP3_g19070</name>
</gene>
<feature type="transmembrane region" description="Helical" evidence="1">
    <location>
        <begin position="83"/>
        <end position="102"/>
    </location>
</feature>
<keyword evidence="3" id="KW-1185">Reference proteome</keyword>
<keyword evidence="1" id="KW-0472">Membrane</keyword>
<proteinExistence type="predicted"/>
<feature type="transmembrane region" description="Helical" evidence="1">
    <location>
        <begin position="57"/>
        <end position="76"/>
    </location>
</feature>
<evidence type="ECO:0000256" key="1">
    <source>
        <dbReference type="SAM" id="Phobius"/>
    </source>
</evidence>
<feature type="transmembrane region" description="Helical" evidence="1">
    <location>
        <begin position="159"/>
        <end position="179"/>
    </location>
</feature>
<sequence length="219" mass="25228">MNDKIYKFGAISFIFSGFLFLSYFILSNLVPVAPSDKLLLNDWIEEWKFFIQMMDELLIFATVFLMPSIYVIARILNANHSPLALIASFIFMFLIVPIFILIDLLVGRLVYPVFNYQMSNDIILFILSLSVGSMHCISLLLSISIFLFTLSFRNQYHDIFLIIIGVLTSICQIVGAYPWLINSKLNLICQLSFPIWLIYIGILLLIKKKIFLQTSKTTI</sequence>
<evidence type="ECO:0008006" key="4">
    <source>
        <dbReference type="Google" id="ProtNLM"/>
    </source>
</evidence>
<keyword evidence="1" id="KW-1133">Transmembrane helix</keyword>